<feature type="region of interest" description="Disordered" evidence="1">
    <location>
        <begin position="1"/>
        <end position="20"/>
    </location>
</feature>
<evidence type="ECO:0000313" key="2">
    <source>
        <dbReference type="EMBL" id="GAT50361.1"/>
    </source>
</evidence>
<protein>
    <submittedName>
        <fullName evidence="2">Uncharacterized protein</fullName>
    </submittedName>
</protein>
<evidence type="ECO:0000313" key="3">
    <source>
        <dbReference type="Proteomes" id="UP000815677"/>
    </source>
</evidence>
<dbReference type="EMBL" id="DF846396">
    <property type="protein sequence ID" value="GAT50361.1"/>
    <property type="molecule type" value="Genomic_DNA"/>
</dbReference>
<sequence length="120" mass="13286">MEVESSESVPPPYDATRVSAGATHTDDLWIKFVVRSATIQVPETPQGAKQLLTFLEARGERYKSEKGAAQKRLNELLQYIALVRNQLHKAQGDFAEASADLERAKQLLAERGLAEHGRAL</sequence>
<reference evidence="2" key="1">
    <citation type="submission" date="2014-09" db="EMBL/GenBank/DDBJ databases">
        <title>Genome sequence of the luminous mushroom Mycena chlorophos for searching fungal bioluminescence genes.</title>
        <authorList>
            <person name="Tanaka Y."/>
            <person name="Kasuga D."/>
            <person name="Oba Y."/>
            <person name="Hase S."/>
            <person name="Sato K."/>
            <person name="Oba Y."/>
            <person name="Sakakibara Y."/>
        </authorList>
    </citation>
    <scope>NUCLEOTIDE SEQUENCE</scope>
</reference>
<keyword evidence="3" id="KW-1185">Reference proteome</keyword>
<dbReference type="Proteomes" id="UP000815677">
    <property type="component" value="Unassembled WGS sequence"/>
</dbReference>
<name>A0ABQ0LGS9_MYCCL</name>
<proteinExistence type="predicted"/>
<evidence type="ECO:0000256" key="1">
    <source>
        <dbReference type="SAM" id="MobiDB-lite"/>
    </source>
</evidence>
<gene>
    <name evidence="2" type="ORF">MCHLO_07608</name>
</gene>
<organism evidence="2 3">
    <name type="scientific">Mycena chlorophos</name>
    <name type="common">Agaric fungus</name>
    <name type="synonym">Agaricus chlorophos</name>
    <dbReference type="NCBI Taxonomy" id="658473"/>
    <lineage>
        <taxon>Eukaryota</taxon>
        <taxon>Fungi</taxon>
        <taxon>Dikarya</taxon>
        <taxon>Basidiomycota</taxon>
        <taxon>Agaricomycotina</taxon>
        <taxon>Agaricomycetes</taxon>
        <taxon>Agaricomycetidae</taxon>
        <taxon>Agaricales</taxon>
        <taxon>Marasmiineae</taxon>
        <taxon>Mycenaceae</taxon>
        <taxon>Mycena</taxon>
    </lineage>
</organism>
<accession>A0ABQ0LGS9</accession>